<dbReference type="RefSeq" id="WP_378268993.1">
    <property type="nucleotide sequence ID" value="NZ_JBHUKR010000020.1"/>
</dbReference>
<sequence length="299" mass="32162">MTRASSPAGEHEPKTDPHHALLTLAGSVPDGWLAVARDALAAGDTDRLAELRAALEEVAPPTHRARYRFTPHGAGYEDADRAVVSAVTAEGAAVACWAVMRDGSDRVYLVQADGPDLPAVTALAQDAIDEAGDTPRVEVFGPETPLPRYHEEALLAATLLWAATPGTPVRIARAFDGASPGRGPWFGPRHQLVEDAGERQRLLDFLSGGEVVLTSEVRLTDLITGTAGAVPADLRSDGVWVWSEASRYYLDRHRLAVDARLAAHARKRAPVRRLSPLDRYRVRAALVPSGDEDSLWRAG</sequence>
<evidence type="ECO:0000313" key="2">
    <source>
        <dbReference type="Proteomes" id="UP001597417"/>
    </source>
</evidence>
<keyword evidence="2" id="KW-1185">Reference proteome</keyword>
<dbReference type="EMBL" id="JBHUKR010000020">
    <property type="protein sequence ID" value="MFD2420769.1"/>
    <property type="molecule type" value="Genomic_DNA"/>
</dbReference>
<protein>
    <submittedName>
        <fullName evidence="1">Uncharacterized protein</fullName>
    </submittedName>
</protein>
<gene>
    <name evidence="1" type="ORF">ACFSXZ_31015</name>
</gene>
<evidence type="ECO:0000313" key="1">
    <source>
        <dbReference type="EMBL" id="MFD2420769.1"/>
    </source>
</evidence>
<name>A0ABW5G1K2_9PSEU</name>
<accession>A0ABW5G1K2</accession>
<comment type="caution">
    <text evidence="1">The sequence shown here is derived from an EMBL/GenBank/DDBJ whole genome shotgun (WGS) entry which is preliminary data.</text>
</comment>
<organism evidence="1 2">
    <name type="scientific">Amycolatopsis pigmentata</name>
    <dbReference type="NCBI Taxonomy" id="450801"/>
    <lineage>
        <taxon>Bacteria</taxon>
        <taxon>Bacillati</taxon>
        <taxon>Actinomycetota</taxon>
        <taxon>Actinomycetes</taxon>
        <taxon>Pseudonocardiales</taxon>
        <taxon>Pseudonocardiaceae</taxon>
        <taxon>Amycolatopsis</taxon>
    </lineage>
</organism>
<proteinExistence type="predicted"/>
<dbReference type="Proteomes" id="UP001597417">
    <property type="component" value="Unassembled WGS sequence"/>
</dbReference>
<reference evidence="2" key="1">
    <citation type="journal article" date="2019" name="Int. J. Syst. Evol. Microbiol.">
        <title>The Global Catalogue of Microorganisms (GCM) 10K type strain sequencing project: providing services to taxonomists for standard genome sequencing and annotation.</title>
        <authorList>
            <consortium name="The Broad Institute Genomics Platform"/>
            <consortium name="The Broad Institute Genome Sequencing Center for Infectious Disease"/>
            <person name="Wu L."/>
            <person name="Ma J."/>
        </authorList>
    </citation>
    <scope>NUCLEOTIDE SEQUENCE [LARGE SCALE GENOMIC DNA]</scope>
    <source>
        <strain evidence="2">CGMCC 4.7645</strain>
    </source>
</reference>